<protein>
    <submittedName>
        <fullName evidence="6">SMC-Scp complex subunit ScpB</fullName>
    </submittedName>
</protein>
<dbReference type="SUPFAM" id="SSF46785">
    <property type="entry name" value="Winged helix' DNA-binding domain"/>
    <property type="match status" value="2"/>
</dbReference>
<dbReference type="InterPro" id="IPR036388">
    <property type="entry name" value="WH-like_DNA-bd_sf"/>
</dbReference>
<dbReference type="Proteomes" id="UP001597135">
    <property type="component" value="Unassembled WGS sequence"/>
</dbReference>
<accession>A0ABW3ZLW6</accession>
<comment type="caution">
    <text evidence="6">The sequence shown here is derived from an EMBL/GenBank/DDBJ whole genome shotgun (WGS) entry which is preliminary data.</text>
</comment>
<dbReference type="PANTHER" id="PTHR34298">
    <property type="entry name" value="SEGREGATION AND CONDENSATION PROTEIN B"/>
    <property type="match status" value="1"/>
</dbReference>
<sequence length="234" mass="25672">MSEDTDEDIAAGEASAAPEPQGHESLFEAPDMPEQERMVEAILFASAEPVTVAELNARMPHGSDAAEALRLLRDRYEGRGVQVARIGDAWAIRTASDLGFLMQKETVETRKLSRAAIETLAIIAYHQPVTRAEIEEIRGVSVSRGTVDQLLEMEWIRFGRRKMTPGRPVTFVVTEGFLDHFGLESARDLPGLKELRSAGLLENRLPPDTAPLAGDGDTDADEALDEGQSELFED</sequence>
<keyword evidence="7" id="KW-1185">Reference proteome</keyword>
<feature type="compositionally biased region" description="Acidic residues" evidence="5">
    <location>
        <begin position="216"/>
        <end position="234"/>
    </location>
</feature>
<dbReference type="NCBIfam" id="TIGR00281">
    <property type="entry name" value="SMC-Scp complex subunit ScpB"/>
    <property type="match status" value="1"/>
</dbReference>
<dbReference type="RefSeq" id="WP_386805294.1">
    <property type="nucleotide sequence ID" value="NZ_JBHTMU010000034.1"/>
</dbReference>
<dbReference type="PIRSF" id="PIRSF019345">
    <property type="entry name" value="ScpB"/>
    <property type="match status" value="1"/>
</dbReference>
<reference evidence="7" key="1">
    <citation type="journal article" date="2019" name="Int. J. Syst. Evol. Microbiol.">
        <title>The Global Catalogue of Microorganisms (GCM) 10K type strain sequencing project: providing services to taxonomists for standard genome sequencing and annotation.</title>
        <authorList>
            <consortium name="The Broad Institute Genomics Platform"/>
            <consortium name="The Broad Institute Genome Sequencing Center for Infectious Disease"/>
            <person name="Wu L."/>
            <person name="Ma J."/>
        </authorList>
    </citation>
    <scope>NUCLEOTIDE SEQUENCE [LARGE SCALE GENOMIC DNA]</scope>
    <source>
        <strain evidence="7">CCUG 62953</strain>
    </source>
</reference>
<evidence type="ECO:0000313" key="7">
    <source>
        <dbReference type="Proteomes" id="UP001597135"/>
    </source>
</evidence>
<gene>
    <name evidence="6" type="primary">scpB</name>
    <name evidence="6" type="ORF">ACFQ4E_15980</name>
</gene>
<dbReference type="Gene3D" id="1.10.10.10">
    <property type="entry name" value="Winged helix-like DNA-binding domain superfamily/Winged helix DNA-binding domain"/>
    <property type="match status" value="2"/>
</dbReference>
<name>A0ABW3ZLW6_9RHOB</name>
<evidence type="ECO:0000313" key="6">
    <source>
        <dbReference type="EMBL" id="MFD1343928.1"/>
    </source>
</evidence>
<evidence type="ECO:0000256" key="5">
    <source>
        <dbReference type="SAM" id="MobiDB-lite"/>
    </source>
</evidence>
<dbReference type="InterPro" id="IPR036390">
    <property type="entry name" value="WH_DNA-bd_sf"/>
</dbReference>
<keyword evidence="4" id="KW-0131">Cell cycle</keyword>
<dbReference type="EMBL" id="JBHTMU010000034">
    <property type="protein sequence ID" value="MFD1343928.1"/>
    <property type="molecule type" value="Genomic_DNA"/>
</dbReference>
<dbReference type="PANTHER" id="PTHR34298:SF2">
    <property type="entry name" value="SEGREGATION AND CONDENSATION PROTEIN B"/>
    <property type="match status" value="1"/>
</dbReference>
<dbReference type="Pfam" id="PF04079">
    <property type="entry name" value="SMC_ScpB"/>
    <property type="match status" value="1"/>
</dbReference>
<proteinExistence type="predicted"/>
<evidence type="ECO:0000256" key="4">
    <source>
        <dbReference type="ARBA" id="ARBA00023306"/>
    </source>
</evidence>
<keyword evidence="2" id="KW-0132">Cell division</keyword>
<feature type="region of interest" description="Disordered" evidence="5">
    <location>
        <begin position="202"/>
        <end position="234"/>
    </location>
</feature>
<feature type="region of interest" description="Disordered" evidence="5">
    <location>
        <begin position="1"/>
        <end position="27"/>
    </location>
</feature>
<organism evidence="6 7">
    <name type="scientific">Litorisediminicola beolgyonensis</name>
    <dbReference type="NCBI Taxonomy" id="1173614"/>
    <lineage>
        <taxon>Bacteria</taxon>
        <taxon>Pseudomonadati</taxon>
        <taxon>Pseudomonadota</taxon>
        <taxon>Alphaproteobacteria</taxon>
        <taxon>Rhodobacterales</taxon>
        <taxon>Paracoccaceae</taxon>
        <taxon>Litorisediminicola</taxon>
    </lineage>
</organism>
<evidence type="ECO:0000256" key="2">
    <source>
        <dbReference type="ARBA" id="ARBA00022618"/>
    </source>
</evidence>
<feature type="compositionally biased region" description="Acidic residues" evidence="5">
    <location>
        <begin position="1"/>
        <end position="10"/>
    </location>
</feature>
<dbReference type="InterPro" id="IPR005234">
    <property type="entry name" value="ScpB_csome_segregation"/>
</dbReference>
<keyword evidence="3" id="KW-0159">Chromosome partition</keyword>
<evidence type="ECO:0000256" key="1">
    <source>
        <dbReference type="ARBA" id="ARBA00022490"/>
    </source>
</evidence>
<evidence type="ECO:0000256" key="3">
    <source>
        <dbReference type="ARBA" id="ARBA00022829"/>
    </source>
</evidence>
<keyword evidence="1" id="KW-0963">Cytoplasm</keyword>